<evidence type="ECO:0000259" key="3">
    <source>
        <dbReference type="Pfam" id="PF00884"/>
    </source>
</evidence>
<keyword evidence="2" id="KW-0378">Hydrolase</keyword>
<dbReference type="AlphaFoldDB" id="A0A382F626"/>
<evidence type="ECO:0000256" key="2">
    <source>
        <dbReference type="ARBA" id="ARBA00022801"/>
    </source>
</evidence>
<dbReference type="InterPro" id="IPR017850">
    <property type="entry name" value="Alkaline_phosphatase_core_sf"/>
</dbReference>
<dbReference type="PANTHER" id="PTHR42693:SF53">
    <property type="entry name" value="ENDO-4-O-SULFATASE"/>
    <property type="match status" value="1"/>
</dbReference>
<feature type="domain" description="Sulfatase N-terminal" evidence="3">
    <location>
        <begin position="24"/>
        <end position="291"/>
    </location>
</feature>
<dbReference type="InterPro" id="IPR000917">
    <property type="entry name" value="Sulfatase_N"/>
</dbReference>
<organism evidence="4">
    <name type="scientific">marine metagenome</name>
    <dbReference type="NCBI Taxonomy" id="408172"/>
    <lineage>
        <taxon>unclassified sequences</taxon>
        <taxon>metagenomes</taxon>
        <taxon>ecological metagenomes</taxon>
    </lineage>
</organism>
<evidence type="ECO:0000256" key="1">
    <source>
        <dbReference type="ARBA" id="ARBA00008779"/>
    </source>
</evidence>
<dbReference type="Gene3D" id="3.40.720.10">
    <property type="entry name" value="Alkaline Phosphatase, subunit A"/>
    <property type="match status" value="1"/>
</dbReference>
<dbReference type="PANTHER" id="PTHR42693">
    <property type="entry name" value="ARYLSULFATASE FAMILY MEMBER"/>
    <property type="match status" value="1"/>
</dbReference>
<dbReference type="Pfam" id="PF00884">
    <property type="entry name" value="Sulfatase"/>
    <property type="match status" value="1"/>
</dbReference>
<dbReference type="SUPFAM" id="SSF53649">
    <property type="entry name" value="Alkaline phosphatase-like"/>
    <property type="match status" value="1"/>
</dbReference>
<reference evidence="4" key="1">
    <citation type="submission" date="2018-05" db="EMBL/GenBank/DDBJ databases">
        <authorList>
            <person name="Lanie J.A."/>
            <person name="Ng W.-L."/>
            <person name="Kazmierczak K.M."/>
            <person name="Andrzejewski T.M."/>
            <person name="Davidsen T.M."/>
            <person name="Wayne K.J."/>
            <person name="Tettelin H."/>
            <person name="Glass J.I."/>
            <person name="Rusch D."/>
            <person name="Podicherti R."/>
            <person name="Tsui H.-C.T."/>
            <person name="Winkler M.E."/>
        </authorList>
    </citation>
    <scope>NUCLEOTIDE SEQUENCE</scope>
</reference>
<protein>
    <recommendedName>
        <fullName evidence="3">Sulfatase N-terminal domain-containing protein</fullName>
    </recommendedName>
</protein>
<sequence>MTDQERENTWIPDYIKLPGREILKSKGLEFKNHYTHTSPCSPSRASIFTGKYIHQHGVTENSSSPKNTHLSFDELTIGKVLRREGYYTAYKGKWHLQYGPHPDMDKFGFGDWMGNDMSFWGLPNSGTEYDPFITDNTIEWLTNHAQDVNPWFLCVGLVNPHDGMWFPVDQMWYWEENPEYTNITKSYLEKRKWGRNDNLPGFSENIPEYINKLPINFYDDLDTKPSVHQVWMKMMLKHSRPGIINPKDERLWLMQLNYYLQLHILNDLCLQRILITLDQKDLWKNTIIIFVKFEML</sequence>
<dbReference type="GO" id="GO:0004065">
    <property type="term" value="F:arylsulfatase activity"/>
    <property type="evidence" value="ECO:0007669"/>
    <property type="project" value="TreeGrafter"/>
</dbReference>
<gene>
    <name evidence="4" type="ORF">METZ01_LOCUS210648</name>
</gene>
<dbReference type="EMBL" id="UINC01047914">
    <property type="protein sequence ID" value="SVB57794.1"/>
    <property type="molecule type" value="Genomic_DNA"/>
</dbReference>
<name>A0A382F626_9ZZZZ</name>
<dbReference type="InterPro" id="IPR050738">
    <property type="entry name" value="Sulfatase"/>
</dbReference>
<evidence type="ECO:0000313" key="4">
    <source>
        <dbReference type="EMBL" id="SVB57794.1"/>
    </source>
</evidence>
<accession>A0A382F626</accession>
<comment type="similarity">
    <text evidence="1">Belongs to the sulfatase family.</text>
</comment>
<proteinExistence type="inferred from homology"/>